<name>W6E9G5_9CAUD</name>
<accession>W6E9G5</accession>
<sequence>MKQYSFSSVDLFIDEIAISGFPDADSVIDIGRDADQHAKVMDARGKMIAVTSADKSGTASFEILQTSDSGLWLQTRALQAHDVGTSGGSGMFIPVQLRLVDKMGKDVATGVNGIMKKQPNLARGTKLNVERWVIEFEQVWMLRGPSADIGL</sequence>
<dbReference type="Proteomes" id="UP000019368">
    <property type="component" value="Segment"/>
</dbReference>
<protein>
    <submittedName>
        <fullName evidence="1">Uncharacterized protein</fullName>
    </submittedName>
</protein>
<dbReference type="KEGG" id="vg:18505274"/>
<gene>
    <name evidence="1" type="ORF">Spp001_13</name>
</gene>
<dbReference type="RefSeq" id="YP_009008833.1">
    <property type="nucleotide sequence ID" value="NC_023594.2"/>
</dbReference>
<dbReference type="GeneID" id="18505274"/>
<reference evidence="1" key="1">
    <citation type="submission" date="2016-09" db="EMBL/GenBank/DDBJ databases">
        <title>The novel Shewanella putrefaciens-infecting bacteriophage Spp001: Ggenome sequence and lytic enzymes.</title>
        <authorList>
            <person name="Han F."/>
        </authorList>
    </citation>
    <scope>NUCLEOTIDE SEQUENCE</scope>
</reference>
<keyword evidence="2" id="KW-1185">Reference proteome</keyword>
<evidence type="ECO:0000313" key="1">
    <source>
        <dbReference type="EMBL" id="AHJ10521.1"/>
    </source>
</evidence>
<dbReference type="OrthoDB" id="12384at10239"/>
<evidence type="ECO:0000313" key="2">
    <source>
        <dbReference type="Proteomes" id="UP000019368"/>
    </source>
</evidence>
<organism evidence="1 2">
    <name type="scientific">Shewanella phage Spp001</name>
    <dbReference type="NCBI Taxonomy" id="1445859"/>
    <lineage>
        <taxon>Viruses</taxon>
        <taxon>Duplodnaviria</taxon>
        <taxon>Heunggongvirae</taxon>
        <taxon>Uroviricota</taxon>
        <taxon>Caudoviricetes</taxon>
        <taxon>Chaseviridae</taxon>
        <taxon>Nefertitivirinae</taxon>
        <taxon>Yushanvirus</taxon>
        <taxon>Yushanvirus Spp001</taxon>
    </lineage>
</organism>
<proteinExistence type="predicted"/>
<dbReference type="EMBL" id="KJ002054">
    <property type="protein sequence ID" value="AHJ10521.1"/>
    <property type="molecule type" value="Genomic_DNA"/>
</dbReference>